<evidence type="ECO:0000313" key="1">
    <source>
        <dbReference type="EMBL" id="KAF0889459.1"/>
    </source>
</evidence>
<organism evidence="1 2">
    <name type="scientific">Oryza meyeriana var. granulata</name>
    <dbReference type="NCBI Taxonomy" id="110450"/>
    <lineage>
        <taxon>Eukaryota</taxon>
        <taxon>Viridiplantae</taxon>
        <taxon>Streptophyta</taxon>
        <taxon>Embryophyta</taxon>
        <taxon>Tracheophyta</taxon>
        <taxon>Spermatophyta</taxon>
        <taxon>Magnoliopsida</taxon>
        <taxon>Liliopsida</taxon>
        <taxon>Poales</taxon>
        <taxon>Poaceae</taxon>
        <taxon>BOP clade</taxon>
        <taxon>Oryzoideae</taxon>
        <taxon>Oryzeae</taxon>
        <taxon>Oryzinae</taxon>
        <taxon>Oryza</taxon>
        <taxon>Oryza meyeriana</taxon>
    </lineage>
</organism>
<dbReference type="Proteomes" id="UP000479710">
    <property type="component" value="Unassembled WGS sequence"/>
</dbReference>
<sequence length="85" mass="9617">MEIGPESQECCRDTSEWTRPTVQSVDHCWTGLPAVETRFTRITLKLPPENVFRQRIDSTVKIIFSTAKDEIVNAAIAGKSEHVFP</sequence>
<proteinExistence type="predicted"/>
<accession>A0A6G1BNA5</accession>
<reference evidence="1 2" key="1">
    <citation type="submission" date="2019-11" db="EMBL/GenBank/DDBJ databases">
        <title>Whole genome sequence of Oryza granulata.</title>
        <authorList>
            <person name="Li W."/>
        </authorList>
    </citation>
    <scope>NUCLEOTIDE SEQUENCE [LARGE SCALE GENOMIC DNA]</scope>
    <source>
        <strain evidence="2">cv. Menghai</strain>
        <tissue evidence="1">Leaf</tissue>
    </source>
</reference>
<evidence type="ECO:0000313" key="2">
    <source>
        <dbReference type="Proteomes" id="UP000479710"/>
    </source>
</evidence>
<name>A0A6G1BNA5_9ORYZ</name>
<dbReference type="EMBL" id="SPHZ02000012">
    <property type="protein sequence ID" value="KAF0889459.1"/>
    <property type="molecule type" value="Genomic_DNA"/>
</dbReference>
<gene>
    <name evidence="1" type="ORF">E2562_024521</name>
</gene>
<comment type="caution">
    <text evidence="1">The sequence shown here is derived from an EMBL/GenBank/DDBJ whole genome shotgun (WGS) entry which is preliminary data.</text>
</comment>
<keyword evidence="2" id="KW-1185">Reference proteome</keyword>
<dbReference type="AlphaFoldDB" id="A0A6G1BNA5"/>
<protein>
    <submittedName>
        <fullName evidence="1">Uncharacterized protein</fullName>
    </submittedName>
</protein>